<keyword evidence="2" id="KW-0472">Membrane</keyword>
<protein>
    <recommendedName>
        <fullName evidence="4">Cytochrome c-type biogenesis protein CcmE</fullName>
    </recommendedName>
</protein>
<dbReference type="GO" id="GO:0017004">
    <property type="term" value="P:cytochrome complex assembly"/>
    <property type="evidence" value="ECO:0007669"/>
    <property type="project" value="InterPro"/>
</dbReference>
<dbReference type="Gene3D" id="2.40.50.140">
    <property type="entry name" value="Nucleic acid-binding proteins"/>
    <property type="match status" value="1"/>
</dbReference>
<reference evidence="3" key="1">
    <citation type="journal article" date="2014" name="Genome Biol. Evol.">
        <title>Pangenome evidence for extensive interdomain horizontal transfer affecting lineage core and shell genes in uncultured planktonic thaumarchaeota and euryarchaeota.</title>
        <authorList>
            <person name="Deschamps P."/>
            <person name="Zivanovic Y."/>
            <person name="Moreira D."/>
            <person name="Rodriguez-Valera F."/>
            <person name="Lopez-Garcia P."/>
        </authorList>
    </citation>
    <scope>NUCLEOTIDE SEQUENCE</scope>
</reference>
<name>A0A075HEH8_9EURY</name>
<dbReference type="EMBL" id="KF900977">
    <property type="protein sequence ID" value="AIF13570.1"/>
    <property type="molecule type" value="Genomic_DNA"/>
</dbReference>
<dbReference type="Pfam" id="PF03100">
    <property type="entry name" value="CcmE"/>
    <property type="match status" value="1"/>
</dbReference>
<dbReference type="AlphaFoldDB" id="A0A075HEH8"/>
<organism evidence="3">
    <name type="scientific">uncultured marine group II/III euryarchaeote KM3_63_B12</name>
    <dbReference type="NCBI Taxonomy" id="1456474"/>
    <lineage>
        <taxon>Archaea</taxon>
        <taxon>Methanobacteriati</taxon>
        <taxon>Methanobacteriota</taxon>
        <taxon>environmental samples</taxon>
    </lineage>
</organism>
<dbReference type="SUPFAM" id="SSF82093">
    <property type="entry name" value="Heme chaperone CcmE"/>
    <property type="match status" value="1"/>
</dbReference>
<dbReference type="GO" id="GO:0005886">
    <property type="term" value="C:plasma membrane"/>
    <property type="evidence" value="ECO:0007669"/>
    <property type="project" value="InterPro"/>
</dbReference>
<dbReference type="InterPro" id="IPR036127">
    <property type="entry name" value="CcmE-like_sf"/>
</dbReference>
<dbReference type="GO" id="GO:0020037">
    <property type="term" value="F:heme binding"/>
    <property type="evidence" value="ECO:0007669"/>
    <property type="project" value="InterPro"/>
</dbReference>
<dbReference type="InterPro" id="IPR004329">
    <property type="entry name" value="CcmE"/>
</dbReference>
<evidence type="ECO:0008006" key="4">
    <source>
        <dbReference type="Google" id="ProtNLM"/>
    </source>
</evidence>
<proteinExistence type="predicted"/>
<evidence type="ECO:0000256" key="1">
    <source>
        <dbReference type="ARBA" id="ARBA00004370"/>
    </source>
</evidence>
<evidence type="ECO:0000313" key="3">
    <source>
        <dbReference type="EMBL" id="AIF13570.1"/>
    </source>
</evidence>
<dbReference type="GO" id="GO:0017003">
    <property type="term" value="P:protein-heme linkage"/>
    <property type="evidence" value="ECO:0007669"/>
    <property type="project" value="InterPro"/>
</dbReference>
<sequence>MAGTRASRLGLVAVCMAILVTLMFVSVDPETQYYIDEVMDSPEGHEGDVHLRGQVEPGSINSSSTSFILIGLEHALIIDFSRAAIPDGFDEGNTIAVKGQLVNEEGSWILMAYEIQTGCPSKYSE</sequence>
<accession>A0A075HEH8</accession>
<dbReference type="InterPro" id="IPR012340">
    <property type="entry name" value="NA-bd_OB-fold"/>
</dbReference>
<evidence type="ECO:0000256" key="2">
    <source>
        <dbReference type="ARBA" id="ARBA00023136"/>
    </source>
</evidence>
<comment type="subcellular location">
    <subcellularLocation>
        <location evidence="1">Membrane</location>
    </subcellularLocation>
</comment>